<dbReference type="Pfam" id="PF08708">
    <property type="entry name" value="PriCT_1"/>
    <property type="match status" value="1"/>
</dbReference>
<comment type="caution">
    <text evidence="2">The sequence shown here is derived from an EMBL/GenBank/DDBJ whole genome shotgun (WGS) entry which is preliminary data.</text>
</comment>
<sequence length="296" mass="35149">MQLYPKDVALTHKYIQFNDLFIKFMVLDLDRENSAMDWELLGLPSPNIVVQNRLNGRCHYIYALEVPICNTKNARFKPISYFKKIQRAYIDKLGADQHYVGVFTKNPNSNFWRTFVFNIPKYTLDYLADFVDLSNKPVFYLNDNEDIEGRNCSLFNQIKKIGYREVLKFKCSGKQLEQFNQYLLSSLELLNQNHNPPLPYRELKGIARSSSRWIWERFSESSFQQIQSNRSRKRWEKQQIIKKELFNQFGANKPNMSLKQIAEQFSISVSSLNRWSEEFGWVKSQNDLKSKYEKIV</sequence>
<dbReference type="Gene3D" id="1.10.340.50">
    <property type="match status" value="1"/>
</dbReference>
<accession>A0A0H3PDS1</accession>
<proteinExistence type="predicted"/>
<protein>
    <submittedName>
        <fullName evidence="2">Recombination associated protein</fullName>
    </submittedName>
</protein>
<evidence type="ECO:0000313" key="2">
    <source>
        <dbReference type="EMBL" id="EDJ93305.1"/>
    </source>
</evidence>
<dbReference type="SMART" id="SM00942">
    <property type="entry name" value="PriCT_1"/>
    <property type="match status" value="1"/>
</dbReference>
<dbReference type="EMBL" id="AAZF01000002">
    <property type="protein sequence ID" value="EDJ93305.1"/>
    <property type="molecule type" value="Genomic_DNA"/>
</dbReference>
<dbReference type="RefSeq" id="WP_005656305.1">
    <property type="nucleotide sequence ID" value="NZ_AAZF01000002.1"/>
</dbReference>
<organism evidence="2 3">
    <name type="scientific">Haemophilus influenzae (strain NTHi 3655)</name>
    <dbReference type="NCBI Taxonomy" id="375177"/>
    <lineage>
        <taxon>Bacteria</taxon>
        <taxon>Pseudomonadati</taxon>
        <taxon>Pseudomonadota</taxon>
        <taxon>Gammaproteobacteria</taxon>
        <taxon>Pasteurellales</taxon>
        <taxon>Pasteurellaceae</taxon>
        <taxon>Haemophilus</taxon>
    </lineage>
</organism>
<gene>
    <name evidence="2" type="primary">rdgC</name>
    <name evidence="2" type="ORF">CGSHi3655_02049</name>
</gene>
<reference evidence="2 3" key="1">
    <citation type="journal article" date="2007" name="Genome Biol.">
        <title>Characterization and modeling of the Haemophilus influenzae core and supragenomes based on the complete genomic sequences of Rd and 12 clinical nontypeable strains.</title>
        <authorList>
            <person name="Hogg J.S."/>
            <person name="Hu F.Z."/>
            <person name="Janto B."/>
            <person name="Boissy R."/>
            <person name="Hayes J."/>
            <person name="Keefe R."/>
            <person name="Post J.C."/>
            <person name="Ehrlich G.D."/>
        </authorList>
    </citation>
    <scope>NUCLEOTIDE SEQUENCE [LARGE SCALE GENOMIC DNA]</scope>
    <source>
        <strain evidence="3">NTHi 3655</strain>
    </source>
</reference>
<evidence type="ECO:0000313" key="3">
    <source>
        <dbReference type="Proteomes" id="UP000003185"/>
    </source>
</evidence>
<evidence type="ECO:0000259" key="1">
    <source>
        <dbReference type="SMART" id="SM00942"/>
    </source>
</evidence>
<dbReference type="InterPro" id="IPR014820">
    <property type="entry name" value="PriCT_1"/>
</dbReference>
<dbReference type="AlphaFoldDB" id="A0A0H3PDS1"/>
<name>A0A0H3PDS1_HAEI3</name>
<dbReference type="Pfam" id="PF03090">
    <property type="entry name" value="Replicase"/>
    <property type="match status" value="1"/>
</dbReference>
<feature type="domain" description="Primase C-terminal 1" evidence="1">
    <location>
        <begin position="139"/>
        <end position="216"/>
    </location>
</feature>
<dbReference type="Proteomes" id="UP000003185">
    <property type="component" value="Unassembled WGS sequence"/>
</dbReference>
<dbReference type="InterPro" id="IPR004322">
    <property type="entry name" value="Plasmid_replicase_bac"/>
</dbReference>